<dbReference type="EMBL" id="CM018032">
    <property type="protein sequence ID" value="KAA8546961.1"/>
    <property type="molecule type" value="Genomic_DNA"/>
</dbReference>
<dbReference type="Proteomes" id="UP000325577">
    <property type="component" value="Linkage Group LG1"/>
</dbReference>
<gene>
    <name evidence="1" type="ORF">F0562_003390</name>
</gene>
<evidence type="ECO:0000313" key="1">
    <source>
        <dbReference type="EMBL" id="KAA8546961.1"/>
    </source>
</evidence>
<proteinExistence type="predicted"/>
<keyword evidence="2" id="KW-1185">Reference proteome</keyword>
<evidence type="ECO:0000313" key="2">
    <source>
        <dbReference type="Proteomes" id="UP000325577"/>
    </source>
</evidence>
<sequence length="122" mass="13630">MEGEFQNPGFSKPTAVVTTTAVVEDSDFDRLARGGWDDHHDVAPEAIDQTVADIFGKEDLRSATAAVEDSDFDRLARGGWDDRHDVAPEAVDQTVAEIFGKEDLRSGDVVVLEKRWRSWVRR</sequence>
<dbReference type="AlphaFoldDB" id="A0A5J5C0H0"/>
<protein>
    <submittedName>
        <fullName evidence="1">Uncharacterized protein</fullName>
    </submittedName>
</protein>
<name>A0A5J5C0H0_9ASTE</name>
<reference evidence="1 2" key="1">
    <citation type="submission" date="2019-09" db="EMBL/GenBank/DDBJ databases">
        <title>A chromosome-level genome assembly of the Chinese tupelo Nyssa sinensis.</title>
        <authorList>
            <person name="Yang X."/>
            <person name="Kang M."/>
            <person name="Yang Y."/>
            <person name="Xiong H."/>
            <person name="Wang M."/>
            <person name="Zhang Z."/>
            <person name="Wang Z."/>
            <person name="Wu H."/>
            <person name="Ma T."/>
            <person name="Liu J."/>
            <person name="Xi Z."/>
        </authorList>
    </citation>
    <scope>NUCLEOTIDE SEQUENCE [LARGE SCALE GENOMIC DNA]</scope>
    <source>
        <strain evidence="1">J267</strain>
        <tissue evidence="1">Leaf</tissue>
    </source>
</reference>
<accession>A0A5J5C0H0</accession>
<organism evidence="1 2">
    <name type="scientific">Nyssa sinensis</name>
    <dbReference type="NCBI Taxonomy" id="561372"/>
    <lineage>
        <taxon>Eukaryota</taxon>
        <taxon>Viridiplantae</taxon>
        <taxon>Streptophyta</taxon>
        <taxon>Embryophyta</taxon>
        <taxon>Tracheophyta</taxon>
        <taxon>Spermatophyta</taxon>
        <taxon>Magnoliopsida</taxon>
        <taxon>eudicotyledons</taxon>
        <taxon>Gunneridae</taxon>
        <taxon>Pentapetalae</taxon>
        <taxon>asterids</taxon>
        <taxon>Cornales</taxon>
        <taxon>Nyssaceae</taxon>
        <taxon>Nyssa</taxon>
    </lineage>
</organism>